<dbReference type="OrthoDB" id="2970326at2"/>
<evidence type="ECO:0008006" key="3">
    <source>
        <dbReference type="Google" id="ProtNLM"/>
    </source>
</evidence>
<sequence>MNKFMYLLIAVLMFLIGGCSNNKITFEETVNIGVVGTLEEFRYENVHFESLGVEDLLLQDDLKNKYSTIMIEDDYFNTVTQIEYIERFESLQIPIVFVDSTKGYAPFSKPSKNATTKQTYDEYNDHPKKMTVMLTYQLPAATQGFMVGYPQDETLSQEDFEKIIERIYSNK</sequence>
<organism evidence="1 2">
    <name type="scientific">Lysinibacillus telephonicus</name>
    <dbReference type="NCBI Taxonomy" id="1714840"/>
    <lineage>
        <taxon>Bacteria</taxon>
        <taxon>Bacillati</taxon>
        <taxon>Bacillota</taxon>
        <taxon>Bacilli</taxon>
        <taxon>Bacillales</taxon>
        <taxon>Bacillaceae</taxon>
        <taxon>Lysinibacillus</taxon>
    </lineage>
</organism>
<protein>
    <recommendedName>
        <fullName evidence="3">Lipoprotein</fullName>
    </recommendedName>
</protein>
<dbReference type="RefSeq" id="WP_126293608.1">
    <property type="nucleotide sequence ID" value="NZ_CP185866.1"/>
</dbReference>
<dbReference type="AlphaFoldDB" id="A0A431UUE3"/>
<dbReference type="PROSITE" id="PS51257">
    <property type="entry name" value="PROKAR_LIPOPROTEIN"/>
    <property type="match status" value="1"/>
</dbReference>
<evidence type="ECO:0000313" key="1">
    <source>
        <dbReference type="EMBL" id="RTQ94139.1"/>
    </source>
</evidence>
<gene>
    <name evidence="1" type="ORF">EKG35_06360</name>
</gene>
<proteinExistence type="predicted"/>
<keyword evidence="2" id="KW-1185">Reference proteome</keyword>
<dbReference type="EMBL" id="RXNR01000013">
    <property type="protein sequence ID" value="RTQ94139.1"/>
    <property type="molecule type" value="Genomic_DNA"/>
</dbReference>
<name>A0A431UUE3_9BACI</name>
<accession>A0A431UUE3</accession>
<dbReference type="Proteomes" id="UP000276349">
    <property type="component" value="Unassembled WGS sequence"/>
</dbReference>
<evidence type="ECO:0000313" key="2">
    <source>
        <dbReference type="Proteomes" id="UP000276349"/>
    </source>
</evidence>
<reference evidence="1 2" key="1">
    <citation type="submission" date="2018-12" db="EMBL/GenBank/DDBJ databases">
        <authorList>
            <person name="Yu L."/>
        </authorList>
    </citation>
    <scope>NUCLEOTIDE SEQUENCE [LARGE SCALE GENOMIC DNA]</scope>
    <source>
        <strain evidence="1 2">S5H2222</strain>
    </source>
</reference>
<comment type="caution">
    <text evidence="1">The sequence shown here is derived from an EMBL/GenBank/DDBJ whole genome shotgun (WGS) entry which is preliminary data.</text>
</comment>